<sequence>MVRLEARDGTRVRLRTILIRVPLGRADTLRARNRAQELRRLALAGAAFDSLAWAHSADPATAEEGGFLGEFLIEGLSSPFDSVVAGLDSGAVSEPVLSEHGYHLVKVVDRQDERMLGFAEMQEMIRGYLQQQRLQERLEAYLARRAGRVFVLRLDRGA</sequence>
<evidence type="ECO:0000313" key="3">
    <source>
        <dbReference type="EMBL" id="HDQ99830.1"/>
    </source>
</evidence>
<keyword evidence="1" id="KW-0697">Rotamase</keyword>
<dbReference type="AlphaFoldDB" id="A0A7V0XFN7"/>
<dbReference type="Proteomes" id="UP000885672">
    <property type="component" value="Unassembled WGS sequence"/>
</dbReference>
<dbReference type="PANTHER" id="PTHR47245">
    <property type="entry name" value="PEPTIDYLPROLYL ISOMERASE"/>
    <property type="match status" value="1"/>
</dbReference>
<proteinExistence type="predicted"/>
<keyword evidence="1" id="KW-0413">Isomerase</keyword>
<dbReference type="InterPro" id="IPR050245">
    <property type="entry name" value="PrsA_foldase"/>
</dbReference>
<gene>
    <name evidence="3" type="ORF">ENN51_06060</name>
</gene>
<dbReference type="Pfam" id="PF00639">
    <property type="entry name" value="Rotamase"/>
    <property type="match status" value="1"/>
</dbReference>
<accession>A0A7V0XFN7</accession>
<dbReference type="InterPro" id="IPR000297">
    <property type="entry name" value="PPIase_PpiC"/>
</dbReference>
<dbReference type="SUPFAM" id="SSF54534">
    <property type="entry name" value="FKBP-like"/>
    <property type="match status" value="1"/>
</dbReference>
<organism evidence="3">
    <name type="scientific">candidate division WOR-3 bacterium</name>
    <dbReference type="NCBI Taxonomy" id="2052148"/>
    <lineage>
        <taxon>Bacteria</taxon>
        <taxon>Bacteria division WOR-3</taxon>
    </lineage>
</organism>
<evidence type="ECO:0000259" key="2">
    <source>
        <dbReference type="PROSITE" id="PS50198"/>
    </source>
</evidence>
<dbReference type="PANTHER" id="PTHR47245:SF2">
    <property type="entry name" value="PEPTIDYL-PROLYL CIS-TRANS ISOMERASE HP_0175-RELATED"/>
    <property type="match status" value="1"/>
</dbReference>
<evidence type="ECO:0000256" key="1">
    <source>
        <dbReference type="PROSITE-ProRule" id="PRU00278"/>
    </source>
</evidence>
<dbReference type="PROSITE" id="PS01096">
    <property type="entry name" value="PPIC_PPIASE_1"/>
    <property type="match status" value="1"/>
</dbReference>
<dbReference type="EMBL" id="DSBX01000223">
    <property type="protein sequence ID" value="HDQ99830.1"/>
    <property type="molecule type" value="Genomic_DNA"/>
</dbReference>
<protein>
    <recommendedName>
        <fullName evidence="2">PpiC domain-containing protein</fullName>
    </recommendedName>
</protein>
<dbReference type="InterPro" id="IPR046357">
    <property type="entry name" value="PPIase_dom_sf"/>
</dbReference>
<reference evidence="3" key="1">
    <citation type="journal article" date="2020" name="mSystems">
        <title>Genome- and Community-Level Interaction Insights into Carbon Utilization and Element Cycling Functions of Hydrothermarchaeota in Hydrothermal Sediment.</title>
        <authorList>
            <person name="Zhou Z."/>
            <person name="Liu Y."/>
            <person name="Xu W."/>
            <person name="Pan J."/>
            <person name="Luo Z.H."/>
            <person name="Li M."/>
        </authorList>
    </citation>
    <scope>NUCLEOTIDE SEQUENCE [LARGE SCALE GENOMIC DNA]</scope>
    <source>
        <strain evidence="3">SpSt-1182</strain>
    </source>
</reference>
<name>A0A7V0XFN7_UNCW3</name>
<dbReference type="GO" id="GO:0003755">
    <property type="term" value="F:peptidyl-prolyl cis-trans isomerase activity"/>
    <property type="evidence" value="ECO:0007669"/>
    <property type="project" value="UniProtKB-KW"/>
</dbReference>
<feature type="domain" description="PpiC" evidence="2">
    <location>
        <begin position="9"/>
        <end position="109"/>
    </location>
</feature>
<dbReference type="Gene3D" id="3.10.50.40">
    <property type="match status" value="1"/>
</dbReference>
<dbReference type="PROSITE" id="PS50198">
    <property type="entry name" value="PPIC_PPIASE_2"/>
    <property type="match status" value="1"/>
</dbReference>
<comment type="caution">
    <text evidence="3">The sequence shown here is derived from an EMBL/GenBank/DDBJ whole genome shotgun (WGS) entry which is preliminary data.</text>
</comment>
<dbReference type="InterPro" id="IPR023058">
    <property type="entry name" value="PPIase_PpiC_CS"/>
</dbReference>